<dbReference type="eggNOG" id="ENOG5033FDJ">
    <property type="taxonomic scope" value="Bacteria"/>
</dbReference>
<sequence>MIDSKPLSTQYINDVLSRQPLEPLEYCQRWVEIPPEERGYRKACIAALAEATALSPRTINDWGANFERRPDHVLHVLRMADMLNQIRKIVLPPDYPQK</sequence>
<gene>
    <name evidence="1" type="ordered locus">Anacy_0600</name>
</gene>
<proteinExistence type="predicted"/>
<reference evidence="2" key="1">
    <citation type="journal article" date="2013" name="Proc. Natl. Acad. Sci. U.S.A.">
        <title>Improving the coverage of the cyanobacterial phylum using diversity-driven genome sequencing.</title>
        <authorList>
            <person name="Shih P.M."/>
            <person name="Wu D."/>
            <person name="Latifi A."/>
            <person name="Axen S.D."/>
            <person name="Fewer D.P."/>
            <person name="Talla E."/>
            <person name="Calteau A."/>
            <person name="Cai F."/>
            <person name="Tandeau de Marsac N."/>
            <person name="Rippka R."/>
            <person name="Herdman M."/>
            <person name="Sivonen K."/>
            <person name="Coursin T."/>
            <person name="Laurent T."/>
            <person name="Goodwin L."/>
            <person name="Nolan M."/>
            <person name="Davenport K.W."/>
            <person name="Han C.S."/>
            <person name="Rubin E.M."/>
            <person name="Eisen J.A."/>
            <person name="Woyke T."/>
            <person name="Gugger M."/>
            <person name="Kerfeld C.A."/>
        </authorList>
    </citation>
    <scope>NUCLEOTIDE SEQUENCE [LARGE SCALE GENOMIC DNA]</scope>
    <source>
        <strain evidence="2">ATCC 27899 / PCC 7122</strain>
    </source>
</reference>
<dbReference type="AlphaFoldDB" id="K9ZAI5"/>
<dbReference type="HOGENOM" id="CLU_182003_0_0_3"/>
<evidence type="ECO:0000313" key="1">
    <source>
        <dbReference type="EMBL" id="AFZ56193.1"/>
    </source>
</evidence>
<dbReference type="RefSeq" id="WP_015212846.1">
    <property type="nucleotide sequence ID" value="NC_019771.1"/>
</dbReference>
<accession>K9ZAI5</accession>
<keyword evidence="2" id="KW-1185">Reference proteome</keyword>
<name>K9ZAI5_ANACC</name>
<dbReference type="OrthoDB" id="574524at2"/>
<evidence type="ECO:0000313" key="2">
    <source>
        <dbReference type="Proteomes" id="UP000010474"/>
    </source>
</evidence>
<dbReference type="Proteomes" id="UP000010474">
    <property type="component" value="Chromosome"/>
</dbReference>
<dbReference type="KEGG" id="acy:Anacy_0600"/>
<dbReference type="EMBL" id="CP003659">
    <property type="protein sequence ID" value="AFZ56193.1"/>
    <property type="molecule type" value="Genomic_DNA"/>
</dbReference>
<dbReference type="PATRIC" id="fig|272123.3.peg.655"/>
<dbReference type="STRING" id="272123.Anacy_0600"/>
<organism evidence="1 2">
    <name type="scientific">Anabaena cylindrica (strain ATCC 27899 / PCC 7122)</name>
    <dbReference type="NCBI Taxonomy" id="272123"/>
    <lineage>
        <taxon>Bacteria</taxon>
        <taxon>Bacillati</taxon>
        <taxon>Cyanobacteriota</taxon>
        <taxon>Cyanophyceae</taxon>
        <taxon>Nostocales</taxon>
        <taxon>Nostocaceae</taxon>
        <taxon>Anabaena</taxon>
    </lineage>
</organism>
<protein>
    <submittedName>
        <fullName evidence="1">Uncharacterized protein</fullName>
    </submittedName>
</protein>